<dbReference type="AlphaFoldDB" id="A0AAN6YUK5"/>
<dbReference type="GeneID" id="89937629"/>
<gene>
    <name evidence="4" type="ORF">N656DRAFT_766780</name>
</gene>
<feature type="signal peptide" evidence="3">
    <location>
        <begin position="1"/>
        <end position="16"/>
    </location>
</feature>
<feature type="compositionally biased region" description="Low complexity" evidence="1">
    <location>
        <begin position="106"/>
        <end position="160"/>
    </location>
</feature>
<evidence type="ECO:0000256" key="2">
    <source>
        <dbReference type="SAM" id="Phobius"/>
    </source>
</evidence>
<keyword evidence="3" id="KW-0732">Signal</keyword>
<evidence type="ECO:0000256" key="1">
    <source>
        <dbReference type="SAM" id="MobiDB-lite"/>
    </source>
</evidence>
<keyword evidence="2" id="KW-0472">Membrane</keyword>
<protein>
    <submittedName>
        <fullName evidence="4">Uncharacterized protein</fullName>
    </submittedName>
</protein>
<evidence type="ECO:0000256" key="3">
    <source>
        <dbReference type="SAM" id="SignalP"/>
    </source>
</evidence>
<reference evidence="4" key="1">
    <citation type="journal article" date="2023" name="Mol. Phylogenet. Evol.">
        <title>Genome-scale phylogeny and comparative genomics of the fungal order Sordariales.</title>
        <authorList>
            <person name="Hensen N."/>
            <person name="Bonometti L."/>
            <person name="Westerberg I."/>
            <person name="Brannstrom I.O."/>
            <person name="Guillou S."/>
            <person name="Cros-Aarteil S."/>
            <person name="Calhoun S."/>
            <person name="Haridas S."/>
            <person name="Kuo A."/>
            <person name="Mondo S."/>
            <person name="Pangilinan J."/>
            <person name="Riley R."/>
            <person name="LaButti K."/>
            <person name="Andreopoulos B."/>
            <person name="Lipzen A."/>
            <person name="Chen C."/>
            <person name="Yan M."/>
            <person name="Daum C."/>
            <person name="Ng V."/>
            <person name="Clum A."/>
            <person name="Steindorff A."/>
            <person name="Ohm R.A."/>
            <person name="Martin F."/>
            <person name="Silar P."/>
            <person name="Natvig D.O."/>
            <person name="Lalanne C."/>
            <person name="Gautier V."/>
            <person name="Ament-Velasquez S.L."/>
            <person name="Kruys A."/>
            <person name="Hutchinson M.I."/>
            <person name="Powell A.J."/>
            <person name="Barry K."/>
            <person name="Miller A.N."/>
            <person name="Grigoriev I.V."/>
            <person name="Debuchy R."/>
            <person name="Gladieux P."/>
            <person name="Hiltunen Thoren M."/>
            <person name="Johannesson H."/>
        </authorList>
    </citation>
    <scope>NUCLEOTIDE SEQUENCE</scope>
    <source>
        <strain evidence="4">CBS 508.74</strain>
    </source>
</reference>
<keyword evidence="2" id="KW-0812">Transmembrane</keyword>
<dbReference type="Proteomes" id="UP001302812">
    <property type="component" value="Unassembled WGS sequence"/>
</dbReference>
<feature type="chain" id="PRO_5042970245" evidence="3">
    <location>
        <begin position="17"/>
        <end position="201"/>
    </location>
</feature>
<keyword evidence="5" id="KW-1185">Reference proteome</keyword>
<feature type="transmembrane region" description="Helical" evidence="2">
    <location>
        <begin position="182"/>
        <end position="200"/>
    </location>
</feature>
<accession>A0AAN6YUK5</accession>
<proteinExistence type="predicted"/>
<feature type="region of interest" description="Disordered" evidence="1">
    <location>
        <begin position="102"/>
        <end position="172"/>
    </location>
</feature>
<keyword evidence="2" id="KW-1133">Transmembrane helix</keyword>
<dbReference type="RefSeq" id="XP_064672160.1">
    <property type="nucleotide sequence ID" value="XM_064813504.1"/>
</dbReference>
<dbReference type="EMBL" id="MU853336">
    <property type="protein sequence ID" value="KAK4114590.1"/>
    <property type="molecule type" value="Genomic_DNA"/>
</dbReference>
<name>A0AAN6YUK5_9PEZI</name>
<organism evidence="4 5">
    <name type="scientific">Canariomyces notabilis</name>
    <dbReference type="NCBI Taxonomy" id="2074819"/>
    <lineage>
        <taxon>Eukaryota</taxon>
        <taxon>Fungi</taxon>
        <taxon>Dikarya</taxon>
        <taxon>Ascomycota</taxon>
        <taxon>Pezizomycotina</taxon>
        <taxon>Sordariomycetes</taxon>
        <taxon>Sordariomycetidae</taxon>
        <taxon>Sordariales</taxon>
        <taxon>Chaetomiaceae</taxon>
        <taxon>Canariomyces</taxon>
    </lineage>
</organism>
<evidence type="ECO:0000313" key="5">
    <source>
        <dbReference type="Proteomes" id="UP001302812"/>
    </source>
</evidence>
<evidence type="ECO:0000313" key="4">
    <source>
        <dbReference type="EMBL" id="KAK4114590.1"/>
    </source>
</evidence>
<reference evidence="4" key="2">
    <citation type="submission" date="2023-05" db="EMBL/GenBank/DDBJ databases">
        <authorList>
            <consortium name="Lawrence Berkeley National Laboratory"/>
            <person name="Steindorff A."/>
            <person name="Hensen N."/>
            <person name="Bonometti L."/>
            <person name="Westerberg I."/>
            <person name="Brannstrom I.O."/>
            <person name="Guillou S."/>
            <person name="Cros-Aarteil S."/>
            <person name="Calhoun S."/>
            <person name="Haridas S."/>
            <person name="Kuo A."/>
            <person name="Mondo S."/>
            <person name="Pangilinan J."/>
            <person name="Riley R."/>
            <person name="Labutti K."/>
            <person name="Andreopoulos B."/>
            <person name="Lipzen A."/>
            <person name="Chen C."/>
            <person name="Yanf M."/>
            <person name="Daum C."/>
            <person name="Ng V."/>
            <person name="Clum A."/>
            <person name="Ohm R."/>
            <person name="Martin F."/>
            <person name="Silar P."/>
            <person name="Natvig D."/>
            <person name="Lalanne C."/>
            <person name="Gautier V."/>
            <person name="Ament-Velasquez S.L."/>
            <person name="Kruys A."/>
            <person name="Hutchinson M.I."/>
            <person name="Powell A.J."/>
            <person name="Barry K."/>
            <person name="Miller A.N."/>
            <person name="Grigoriev I.V."/>
            <person name="Debuchy R."/>
            <person name="Gladieux P."/>
            <person name="Thoren M.H."/>
            <person name="Johannesson H."/>
        </authorList>
    </citation>
    <scope>NUCLEOTIDE SEQUENCE</scope>
    <source>
        <strain evidence="4">CBS 508.74</strain>
    </source>
</reference>
<comment type="caution">
    <text evidence="4">The sequence shown here is derived from an EMBL/GenBank/DDBJ whole genome shotgun (WGS) entry which is preliminary data.</text>
</comment>
<sequence length="201" mass="20373">MLNLRLLILTAGLAAAAVHVALHDSDSTLELLLRRQAPGTPQYACHENCGNTIAFGRNPNHCDNSTWTAAYEACLECALEFDIWRFYSNGVTNAAQACGLSPTPSPSGGAVSPSSTVSHASTTSSEPSSTAPAETSGSAGITTDAPTTAPPSTGTGAGVSTPPPTTSPVTAGAPEFSIHSTMPLLSVGSLVAIFVAFLGAW</sequence>